<dbReference type="InterPro" id="IPR012677">
    <property type="entry name" value="Nucleotide-bd_a/b_plait_sf"/>
</dbReference>
<feature type="region of interest" description="Disordered" evidence="2">
    <location>
        <begin position="1"/>
        <end position="20"/>
    </location>
</feature>
<evidence type="ECO:0000256" key="2">
    <source>
        <dbReference type="SAM" id="MobiDB-lite"/>
    </source>
</evidence>
<evidence type="ECO:0000313" key="4">
    <source>
        <dbReference type="Proteomes" id="UP001371456"/>
    </source>
</evidence>
<dbReference type="GO" id="GO:0003723">
    <property type="term" value="F:RNA binding"/>
    <property type="evidence" value="ECO:0007669"/>
    <property type="project" value="UniProtKB-KW"/>
</dbReference>
<name>A0AAN8TKB5_SOLBU</name>
<feature type="region of interest" description="Disordered" evidence="2">
    <location>
        <begin position="85"/>
        <end position="104"/>
    </location>
</feature>
<dbReference type="EMBL" id="JBANQN010000006">
    <property type="protein sequence ID" value="KAK6786797.1"/>
    <property type="molecule type" value="Genomic_DNA"/>
</dbReference>
<keyword evidence="1" id="KW-0694">RNA-binding</keyword>
<sequence>MADAYWRYTSGGQQQAAPAPAAALAPFVAKRPRSEYDAPSGPEYPGYYGRDAERGMPRVGRDADPIEASYERYLRSGQISSHVASESARSMHSGISGHPIDDPRVMGIGGSDPLAFKSRKVGMVGGRPEATLPPDASNLFRPFLGYKEVRLVPKGSRHAGGDPLILCFVDFVSPLHAATAMDALQVYLLTSANCGSTSSLFVVGAIDKKLHVFFRADDMGYKFDEHERDSVSLKLQFSRNPGARCSVELLNIIHEDFAMIGDSHWHGKNCDPTNGVLSECGLLG</sequence>
<feature type="region of interest" description="Disordered" evidence="2">
    <location>
        <begin position="31"/>
        <end position="58"/>
    </location>
</feature>
<comment type="caution">
    <text evidence="3">The sequence shown here is derived from an EMBL/GenBank/DDBJ whole genome shotgun (WGS) entry which is preliminary data.</text>
</comment>
<protein>
    <submittedName>
        <fullName evidence="3">Uncharacterized protein</fullName>
    </submittedName>
</protein>
<dbReference type="Gene3D" id="3.30.70.330">
    <property type="match status" value="1"/>
</dbReference>
<reference evidence="3 4" key="1">
    <citation type="submission" date="2024-02" db="EMBL/GenBank/DDBJ databases">
        <title>de novo genome assembly of Solanum bulbocastanum strain 11H21.</title>
        <authorList>
            <person name="Hosaka A.J."/>
        </authorList>
    </citation>
    <scope>NUCLEOTIDE SEQUENCE [LARGE SCALE GENOMIC DNA]</scope>
    <source>
        <tissue evidence="3">Young leaves</tissue>
    </source>
</reference>
<evidence type="ECO:0000313" key="3">
    <source>
        <dbReference type="EMBL" id="KAK6786797.1"/>
    </source>
</evidence>
<dbReference type="AlphaFoldDB" id="A0AAN8TKB5"/>
<keyword evidence="4" id="KW-1185">Reference proteome</keyword>
<gene>
    <name evidence="3" type="ORF">RDI58_015322</name>
</gene>
<dbReference type="Proteomes" id="UP001371456">
    <property type="component" value="Unassembled WGS sequence"/>
</dbReference>
<evidence type="ECO:0000256" key="1">
    <source>
        <dbReference type="ARBA" id="ARBA00022884"/>
    </source>
</evidence>
<organism evidence="3 4">
    <name type="scientific">Solanum bulbocastanum</name>
    <name type="common">Wild potato</name>
    <dbReference type="NCBI Taxonomy" id="147425"/>
    <lineage>
        <taxon>Eukaryota</taxon>
        <taxon>Viridiplantae</taxon>
        <taxon>Streptophyta</taxon>
        <taxon>Embryophyta</taxon>
        <taxon>Tracheophyta</taxon>
        <taxon>Spermatophyta</taxon>
        <taxon>Magnoliopsida</taxon>
        <taxon>eudicotyledons</taxon>
        <taxon>Gunneridae</taxon>
        <taxon>Pentapetalae</taxon>
        <taxon>asterids</taxon>
        <taxon>lamiids</taxon>
        <taxon>Solanales</taxon>
        <taxon>Solanaceae</taxon>
        <taxon>Solanoideae</taxon>
        <taxon>Solaneae</taxon>
        <taxon>Solanum</taxon>
    </lineage>
</organism>
<dbReference type="PANTHER" id="PTHR10501">
    <property type="entry name" value="U1 SMALL NUCLEAR RIBONUCLEOPROTEIN A/U2 SMALL NUCLEAR RIBONUCLEOPROTEIN B"/>
    <property type="match status" value="1"/>
</dbReference>
<proteinExistence type="predicted"/>
<accession>A0AAN8TKB5</accession>